<evidence type="ECO:0000313" key="3">
    <source>
        <dbReference type="Proteomes" id="UP000224634"/>
    </source>
</evidence>
<organism evidence="2 3">
    <name type="scientific">Polytolypa hystricis (strain UAMH7299)</name>
    <dbReference type="NCBI Taxonomy" id="1447883"/>
    <lineage>
        <taxon>Eukaryota</taxon>
        <taxon>Fungi</taxon>
        <taxon>Dikarya</taxon>
        <taxon>Ascomycota</taxon>
        <taxon>Pezizomycotina</taxon>
        <taxon>Eurotiomycetes</taxon>
        <taxon>Eurotiomycetidae</taxon>
        <taxon>Onygenales</taxon>
        <taxon>Onygenales incertae sedis</taxon>
        <taxon>Polytolypa</taxon>
    </lineage>
</organism>
<comment type="caution">
    <text evidence="2">The sequence shown here is derived from an EMBL/GenBank/DDBJ whole genome shotgun (WGS) entry which is preliminary data.</text>
</comment>
<sequence>MKKLTSAHAKSDSQKVTNPTKVVDDEVQHDPCPQSASETTLISYPAHRDMDVYVLGFSQRLRPGVWLSRGTIFFSDAWDPNPCTIGMHRGIHPRPITMRSSFWCKVHARRGEETF</sequence>
<gene>
    <name evidence="2" type="ORF">AJ80_09214</name>
</gene>
<keyword evidence="3" id="KW-1185">Reference proteome</keyword>
<evidence type="ECO:0000313" key="2">
    <source>
        <dbReference type="EMBL" id="PGH00161.1"/>
    </source>
</evidence>
<protein>
    <submittedName>
        <fullName evidence="2">Uncharacterized protein</fullName>
    </submittedName>
</protein>
<dbReference type="EMBL" id="PDNA01000258">
    <property type="protein sequence ID" value="PGH00161.1"/>
    <property type="molecule type" value="Genomic_DNA"/>
</dbReference>
<name>A0A2B7WUH9_POLH7</name>
<evidence type="ECO:0000256" key="1">
    <source>
        <dbReference type="SAM" id="MobiDB-lite"/>
    </source>
</evidence>
<proteinExistence type="predicted"/>
<accession>A0A2B7WUH9</accession>
<reference evidence="2 3" key="1">
    <citation type="submission" date="2017-10" db="EMBL/GenBank/DDBJ databases">
        <title>Comparative genomics in systemic dimorphic fungi from Ajellomycetaceae.</title>
        <authorList>
            <person name="Munoz J.F."/>
            <person name="Mcewen J.G."/>
            <person name="Clay O.K."/>
            <person name="Cuomo C.A."/>
        </authorList>
    </citation>
    <scope>NUCLEOTIDE SEQUENCE [LARGE SCALE GENOMIC DNA]</scope>
    <source>
        <strain evidence="2 3">UAMH7299</strain>
    </source>
</reference>
<dbReference type="AlphaFoldDB" id="A0A2B7WUH9"/>
<feature type="region of interest" description="Disordered" evidence="1">
    <location>
        <begin position="1"/>
        <end position="38"/>
    </location>
</feature>
<dbReference type="Proteomes" id="UP000224634">
    <property type="component" value="Unassembled WGS sequence"/>
</dbReference>